<evidence type="ECO:0000313" key="2">
    <source>
        <dbReference type="Proteomes" id="UP000761534"/>
    </source>
</evidence>
<accession>A0A642VDM4</accession>
<dbReference type="Proteomes" id="UP000761534">
    <property type="component" value="Unassembled WGS sequence"/>
</dbReference>
<organism evidence="1 2">
    <name type="scientific">Trichomonascus ciferrii</name>
    <dbReference type="NCBI Taxonomy" id="44093"/>
    <lineage>
        <taxon>Eukaryota</taxon>
        <taxon>Fungi</taxon>
        <taxon>Dikarya</taxon>
        <taxon>Ascomycota</taxon>
        <taxon>Saccharomycotina</taxon>
        <taxon>Dipodascomycetes</taxon>
        <taxon>Dipodascales</taxon>
        <taxon>Trichomonascaceae</taxon>
        <taxon>Trichomonascus</taxon>
        <taxon>Trichomonascus ciferrii complex</taxon>
    </lineage>
</organism>
<sequence length="136" mass="15530">MPSRTLMNTVELTNLIAAGNKLRSDYGNFSEWLFELRLALRTVEIETNSDFTFNFPKDDSIDPGDEQIDWESHASNKALRSAVTLGIFRTLSKGPALEASVKFKDIPDVSPTRLLRFLKHKHVESDGFDDRRNSHY</sequence>
<proteinExistence type="predicted"/>
<comment type="caution">
    <text evidence="1">The sequence shown here is derived from an EMBL/GenBank/DDBJ whole genome shotgun (WGS) entry which is preliminary data.</text>
</comment>
<dbReference type="EMBL" id="SWFS01000032">
    <property type="protein sequence ID" value="KAA8917485.1"/>
    <property type="molecule type" value="Genomic_DNA"/>
</dbReference>
<evidence type="ECO:0000313" key="1">
    <source>
        <dbReference type="EMBL" id="KAA8917485.1"/>
    </source>
</evidence>
<dbReference type="VEuPathDB" id="FungiDB:TRICI_000351"/>
<dbReference type="AlphaFoldDB" id="A0A642VDM4"/>
<name>A0A642VDM4_9ASCO</name>
<reference evidence="1" key="1">
    <citation type="journal article" date="2019" name="G3 (Bethesda)">
        <title>Genome Assemblies of Two Rare Opportunistic Yeast Pathogens: Diutina rugosa (syn. Candida rugosa) and Trichomonascus ciferrii (syn. Candida ciferrii).</title>
        <authorList>
            <person name="Mixao V."/>
            <person name="Saus E."/>
            <person name="Hansen A.P."/>
            <person name="Lass-Florl C."/>
            <person name="Gabaldon T."/>
        </authorList>
    </citation>
    <scope>NUCLEOTIDE SEQUENCE</scope>
    <source>
        <strain evidence="1">CBS 4856</strain>
    </source>
</reference>
<gene>
    <name evidence="1" type="ORF">TRICI_000351</name>
</gene>
<protein>
    <submittedName>
        <fullName evidence="1">Uncharacterized protein</fullName>
    </submittedName>
</protein>
<keyword evidence="2" id="KW-1185">Reference proteome</keyword>